<proteinExistence type="inferred from homology"/>
<accession>A0A3E2HGM8</accession>
<keyword evidence="4 7" id="KW-0812">Transmembrane</keyword>
<keyword evidence="3" id="KW-0813">Transport</keyword>
<feature type="transmembrane region" description="Helical" evidence="7">
    <location>
        <begin position="349"/>
        <end position="371"/>
    </location>
</feature>
<dbReference type="EMBL" id="NCSJ02000054">
    <property type="protein sequence ID" value="RFU32485.1"/>
    <property type="molecule type" value="Genomic_DNA"/>
</dbReference>
<dbReference type="GO" id="GO:0005886">
    <property type="term" value="C:plasma membrane"/>
    <property type="evidence" value="ECO:0007669"/>
    <property type="project" value="TreeGrafter"/>
</dbReference>
<dbReference type="OrthoDB" id="5428495at2759"/>
<dbReference type="GO" id="GO:0000329">
    <property type="term" value="C:fungal-type vacuole membrane"/>
    <property type="evidence" value="ECO:0007669"/>
    <property type="project" value="TreeGrafter"/>
</dbReference>
<evidence type="ECO:0000313" key="8">
    <source>
        <dbReference type="EMBL" id="RFU32485.1"/>
    </source>
</evidence>
<evidence type="ECO:0000256" key="7">
    <source>
        <dbReference type="SAM" id="Phobius"/>
    </source>
</evidence>
<evidence type="ECO:0000256" key="1">
    <source>
        <dbReference type="ARBA" id="ARBA00004141"/>
    </source>
</evidence>
<feature type="transmembrane region" description="Helical" evidence="7">
    <location>
        <begin position="185"/>
        <end position="205"/>
    </location>
</feature>
<feature type="transmembrane region" description="Helical" evidence="7">
    <location>
        <begin position="217"/>
        <end position="235"/>
    </location>
</feature>
<feature type="transmembrane region" description="Helical" evidence="7">
    <location>
        <begin position="413"/>
        <end position="434"/>
    </location>
</feature>
<evidence type="ECO:0000256" key="5">
    <source>
        <dbReference type="ARBA" id="ARBA00022989"/>
    </source>
</evidence>
<evidence type="ECO:0000256" key="2">
    <source>
        <dbReference type="ARBA" id="ARBA00008974"/>
    </source>
</evidence>
<feature type="transmembrane region" description="Helical" evidence="7">
    <location>
        <begin position="112"/>
        <end position="135"/>
    </location>
</feature>
<dbReference type="PANTHER" id="PTHR31806:SF7">
    <property type="entry name" value="TRANSPORTER, PUTATIVE (AFU_ORTHOLOGUE AFUA_2G04690)-RELATED"/>
    <property type="match status" value="1"/>
</dbReference>
<feature type="non-terminal residue" evidence="8">
    <location>
        <position position="551"/>
    </location>
</feature>
<feature type="transmembrane region" description="Helical" evidence="7">
    <location>
        <begin position="255"/>
        <end position="278"/>
    </location>
</feature>
<sequence>MSSLELGLPEKQATKVAHTFCDVSTGEVTHVAAAKPVRESGGILATLRYYEDYLDWKMGVEPHGPKRITPDKKRPAPIWVMACIWSSGTFSLSSITLGMIGWEYGLSPTQSVLIMLFGSLLGAFVAGWCSTFGSATGLRQVSIARYSFGWWPAKLIGLLNLISQVGWAAVGCITGGNALSAASDYNVSLILGVVIIAVVSLAGSFGGYKSVLMFDRYWWMPFAVIFLVYFCYVGSYQDKGYTAPATITGLTKSGAILDFFAIYYGNSASWATIAADYYVHYPVDTSRVKVFTLTTLGIWLPIFVTSLLGALLAAEMNSRPEWSDAYYDKGLGALLLLVVHPLPWAKFLLVLLSLGGIGLNVLSIYSGALAIQQLAKPLQAIPRFIWSLVLFVFMLALSLGGRNHIYDFLSNMLSLLGYYDTCMFVIIFIEHYGFRSGNFANYDLEAWNTPSKLPIGFAGGFAFLCGWAGAILGMDETFYVGVLATKIAKQEHLVGNAYNLARRQAGLTLMPQLALKIKTDSAEGIFVEIPNILEQTELTEVTFQSLYMQER</sequence>
<protein>
    <submittedName>
        <fullName evidence="8">Uncharacterized protein</fullName>
    </submittedName>
</protein>
<dbReference type="InterPro" id="IPR001248">
    <property type="entry name" value="Pur-cyt_permease"/>
</dbReference>
<feature type="transmembrane region" description="Helical" evidence="7">
    <location>
        <begin position="76"/>
        <end position="100"/>
    </location>
</feature>
<evidence type="ECO:0000313" key="9">
    <source>
        <dbReference type="Proteomes" id="UP000258309"/>
    </source>
</evidence>
<reference evidence="8 9" key="1">
    <citation type="submission" date="2018-05" db="EMBL/GenBank/DDBJ databases">
        <title>Draft genome sequence of Scytalidium lignicola DSM 105466, a ubiquitous saprotrophic fungus.</title>
        <authorList>
            <person name="Buettner E."/>
            <person name="Gebauer A.M."/>
            <person name="Hofrichter M."/>
            <person name="Liers C."/>
            <person name="Kellner H."/>
        </authorList>
    </citation>
    <scope>NUCLEOTIDE SEQUENCE [LARGE SCALE GENOMIC DNA]</scope>
    <source>
        <strain evidence="8 9">DSM 105466</strain>
    </source>
</reference>
<comment type="similarity">
    <text evidence="2">Belongs to the purine-cytosine permease (2.A.39) family.</text>
</comment>
<dbReference type="Pfam" id="PF02133">
    <property type="entry name" value="Transp_cyt_pur"/>
    <property type="match status" value="1"/>
</dbReference>
<dbReference type="GO" id="GO:0022857">
    <property type="term" value="F:transmembrane transporter activity"/>
    <property type="evidence" value="ECO:0007669"/>
    <property type="project" value="InterPro"/>
</dbReference>
<dbReference type="PANTHER" id="PTHR31806">
    <property type="entry name" value="PURINE-CYTOSINE PERMEASE FCY2-RELATED"/>
    <property type="match status" value="1"/>
</dbReference>
<evidence type="ECO:0000256" key="6">
    <source>
        <dbReference type="ARBA" id="ARBA00023136"/>
    </source>
</evidence>
<keyword evidence="9" id="KW-1185">Reference proteome</keyword>
<feature type="transmembrane region" description="Helical" evidence="7">
    <location>
        <begin position="383"/>
        <end position="401"/>
    </location>
</feature>
<gene>
    <name evidence="8" type="ORF">B7463_g3850</name>
</gene>
<comment type="caution">
    <text evidence="8">The sequence shown here is derived from an EMBL/GenBank/DDBJ whole genome shotgun (WGS) entry which is preliminary data.</text>
</comment>
<dbReference type="InterPro" id="IPR026030">
    <property type="entry name" value="Pur-cyt_permease_Fcy2/21/22"/>
</dbReference>
<feature type="non-terminal residue" evidence="8">
    <location>
        <position position="1"/>
    </location>
</feature>
<dbReference type="OMA" id="NICNTYS"/>
<evidence type="ECO:0000256" key="4">
    <source>
        <dbReference type="ARBA" id="ARBA00022692"/>
    </source>
</evidence>
<dbReference type="Proteomes" id="UP000258309">
    <property type="component" value="Unassembled WGS sequence"/>
</dbReference>
<feature type="transmembrane region" description="Helical" evidence="7">
    <location>
        <begin position="454"/>
        <end position="474"/>
    </location>
</feature>
<feature type="transmembrane region" description="Helical" evidence="7">
    <location>
        <begin position="155"/>
        <end position="179"/>
    </location>
</feature>
<comment type="subcellular location">
    <subcellularLocation>
        <location evidence="1">Membrane</location>
        <topology evidence="1">Multi-pass membrane protein</topology>
    </subcellularLocation>
</comment>
<keyword evidence="6 7" id="KW-0472">Membrane</keyword>
<evidence type="ECO:0000256" key="3">
    <source>
        <dbReference type="ARBA" id="ARBA00022448"/>
    </source>
</evidence>
<feature type="transmembrane region" description="Helical" evidence="7">
    <location>
        <begin position="290"/>
        <end position="313"/>
    </location>
</feature>
<dbReference type="Gene3D" id="1.10.4160.10">
    <property type="entry name" value="Hydantoin permease"/>
    <property type="match status" value="1"/>
</dbReference>
<dbReference type="AlphaFoldDB" id="A0A3E2HGM8"/>
<keyword evidence="5 7" id="KW-1133">Transmembrane helix</keyword>
<name>A0A3E2HGM8_SCYLI</name>
<organism evidence="8 9">
    <name type="scientific">Scytalidium lignicola</name>
    <name type="common">Hyphomycete</name>
    <dbReference type="NCBI Taxonomy" id="5539"/>
    <lineage>
        <taxon>Eukaryota</taxon>
        <taxon>Fungi</taxon>
        <taxon>Dikarya</taxon>
        <taxon>Ascomycota</taxon>
        <taxon>Pezizomycotina</taxon>
        <taxon>Leotiomycetes</taxon>
        <taxon>Leotiomycetes incertae sedis</taxon>
        <taxon>Scytalidium</taxon>
    </lineage>
</organism>